<dbReference type="InterPro" id="IPR002054">
    <property type="entry name" value="DNA-dir_DNA_pol_X"/>
</dbReference>
<dbReference type="SUPFAM" id="SSF47802">
    <property type="entry name" value="DNA polymerase beta, N-terminal domain-like"/>
    <property type="match status" value="1"/>
</dbReference>
<evidence type="ECO:0000259" key="28">
    <source>
        <dbReference type="SMART" id="SM00483"/>
    </source>
</evidence>
<evidence type="ECO:0000256" key="6">
    <source>
        <dbReference type="ARBA" id="ARBA00022490"/>
    </source>
</evidence>
<name>A0AAW2FG69_9HYME</name>
<evidence type="ECO:0000256" key="9">
    <source>
        <dbReference type="ARBA" id="ARBA00022695"/>
    </source>
</evidence>
<reference evidence="29 30" key="1">
    <citation type="submission" date="2023-03" db="EMBL/GenBank/DDBJ databases">
        <title>High recombination rates correlate with genetic variation in Cardiocondyla obscurior ants.</title>
        <authorList>
            <person name="Errbii M."/>
        </authorList>
    </citation>
    <scope>NUCLEOTIDE SEQUENCE [LARGE SCALE GENOMIC DNA]</scope>
    <source>
        <strain evidence="29">Alpha-2009</strain>
        <tissue evidence="29">Whole body</tissue>
    </source>
</reference>
<evidence type="ECO:0000256" key="26">
    <source>
        <dbReference type="RuleBase" id="RU366014"/>
    </source>
</evidence>
<feature type="active site" description="Nucleophile; Schiff-base intermediate with DNA; for 5'-dRP lyase activity" evidence="25">
    <location>
        <position position="74"/>
    </location>
</feature>
<dbReference type="InterPro" id="IPR029398">
    <property type="entry name" value="PolB_thumb"/>
</dbReference>
<dbReference type="Pfam" id="PF14792">
    <property type="entry name" value="DNA_pol_B_palm"/>
    <property type="match status" value="1"/>
</dbReference>
<evidence type="ECO:0000256" key="7">
    <source>
        <dbReference type="ARBA" id="ARBA00022634"/>
    </source>
</evidence>
<dbReference type="CDD" id="cd00141">
    <property type="entry name" value="NT_POLXc"/>
    <property type="match status" value="1"/>
</dbReference>
<feature type="domain" description="Helix-hairpin-helix DNA-binding motif class 1" evidence="27">
    <location>
        <begin position="100"/>
        <end position="119"/>
    </location>
</feature>
<evidence type="ECO:0000256" key="24">
    <source>
        <dbReference type="ARBA" id="ARBA00049244"/>
    </source>
</evidence>
<evidence type="ECO:0000259" key="27">
    <source>
        <dbReference type="SMART" id="SM00278"/>
    </source>
</evidence>
<dbReference type="Gene3D" id="3.30.210.10">
    <property type="entry name" value="DNA polymerase, thumb domain"/>
    <property type="match status" value="1"/>
</dbReference>
<dbReference type="InterPro" id="IPR002008">
    <property type="entry name" value="DNA_pol_X_beta-like"/>
</dbReference>
<evidence type="ECO:0000256" key="23">
    <source>
        <dbReference type="ARBA" id="ARBA00045548"/>
    </source>
</evidence>
<keyword evidence="13" id="KW-0460">Magnesium</keyword>
<evidence type="ECO:0000256" key="18">
    <source>
        <dbReference type="ARBA" id="ARBA00023204"/>
    </source>
</evidence>
<feature type="domain" description="Helix-hairpin-helix DNA-binding motif class 1" evidence="27">
    <location>
        <begin position="59"/>
        <end position="78"/>
    </location>
</feature>
<keyword evidence="14" id="KW-0832">Ubl conjugation</keyword>
<dbReference type="GO" id="GO:0006303">
    <property type="term" value="P:double-strand break repair via nonhomologous end joining"/>
    <property type="evidence" value="ECO:0007669"/>
    <property type="project" value="TreeGrafter"/>
</dbReference>
<evidence type="ECO:0000256" key="13">
    <source>
        <dbReference type="ARBA" id="ARBA00022842"/>
    </source>
</evidence>
<comment type="function">
    <text evidence="23">Repair polymerase that plays a key role in base-excision repair. During this process, the damaged base is excised by specific DNA glycosylases, the DNA backbone is nicked at the abasic site by an apurinic/apyrimidic (AP) endonuclease, and POLB removes 5'-deoxyribose-phosphate from the preincised AP site acting as a 5'-deoxyribose-phosphate lyase (5'-dRP lyase); through its DNA polymerase activity, it adds one nucleotide to the 3' end of the arising single-nucleotide gap. Conducts 'gap-filling' DNA synthesis in a stepwise distributive fashion rather than in a processive fashion as for other DNA polymerases. It is also able to cleave sugar-phosphate bonds 3' to an intact AP site, acting as an AP lyase.</text>
</comment>
<evidence type="ECO:0000256" key="21">
    <source>
        <dbReference type="ARBA" id="ARBA00044632"/>
    </source>
</evidence>
<evidence type="ECO:0000313" key="29">
    <source>
        <dbReference type="EMBL" id="KAL0114468.1"/>
    </source>
</evidence>
<evidence type="ECO:0000256" key="25">
    <source>
        <dbReference type="PIRSR" id="PIRSR622312-50"/>
    </source>
</evidence>
<comment type="caution">
    <text evidence="29">The sequence shown here is derived from an EMBL/GenBank/DDBJ whole genome shotgun (WGS) entry which is preliminary data.</text>
</comment>
<comment type="function">
    <text evidence="26">DNA polymerase that functions in several pathways of DNA repair. Involved in base excision repair (BER) responsible for repair of lesions that give rise to abasic (AP) sites in DNA. Also contributes to DNA double-strand break repair by non-homologous end joining and homologous recombination. Has both template-dependent and template-independent (terminal transferase) DNA polymerase activities. Has also a 5'-deoxyribose-5-phosphate lyase (dRP lyase) activity.</text>
</comment>
<evidence type="ECO:0000256" key="10">
    <source>
        <dbReference type="ARBA" id="ARBA00022705"/>
    </source>
</evidence>
<keyword evidence="19" id="KW-0456">Lyase</keyword>
<dbReference type="FunFam" id="1.10.150.20:FF:000026">
    <property type="entry name" value="DNA polymerase beta"/>
    <property type="match status" value="1"/>
</dbReference>
<evidence type="ECO:0000256" key="4">
    <source>
        <dbReference type="ARBA" id="ARBA00008323"/>
    </source>
</evidence>
<dbReference type="PANTHER" id="PTHR11276">
    <property type="entry name" value="DNA POLYMERASE TYPE-X FAMILY MEMBER"/>
    <property type="match status" value="1"/>
</dbReference>
<keyword evidence="16" id="KW-0915">Sodium</keyword>
<dbReference type="FunFam" id="3.30.210.10:FF:000002">
    <property type="entry name" value="DNA polymerase"/>
    <property type="match status" value="1"/>
</dbReference>
<comment type="catalytic activity">
    <reaction evidence="22">
        <text>a 5'-end 2'-deoxyribose-2'-deoxyribonucleotide-DNA = (2E,4S)-4-hydroxypenten-2-al-5-phosphate + a 5'-end 5'-phospho-2'-deoxyribonucleoside-DNA + H(+)</text>
        <dbReference type="Rhea" id="RHEA:76255"/>
        <dbReference type="Rhea" id="RHEA-COMP:13180"/>
        <dbReference type="Rhea" id="RHEA-COMP:18657"/>
        <dbReference type="ChEBI" id="CHEBI:15378"/>
        <dbReference type="ChEBI" id="CHEBI:136412"/>
        <dbReference type="ChEBI" id="CHEBI:195194"/>
        <dbReference type="ChEBI" id="CHEBI:195195"/>
    </reaction>
</comment>
<keyword evidence="12 26" id="KW-0227">DNA damage</keyword>
<dbReference type="Gene3D" id="1.10.150.20">
    <property type="entry name" value="5' to 3' exonuclease, C-terminal subdomain"/>
    <property type="match status" value="1"/>
</dbReference>
<dbReference type="Pfam" id="PF14716">
    <property type="entry name" value="HHH_8"/>
    <property type="match status" value="1"/>
</dbReference>
<evidence type="ECO:0000256" key="8">
    <source>
        <dbReference type="ARBA" id="ARBA00022679"/>
    </source>
</evidence>
<dbReference type="GO" id="GO:0006284">
    <property type="term" value="P:base-excision repair"/>
    <property type="evidence" value="ECO:0007669"/>
    <property type="project" value="TreeGrafter"/>
</dbReference>
<dbReference type="SMART" id="SM00278">
    <property type="entry name" value="HhH1"/>
    <property type="match status" value="2"/>
</dbReference>
<dbReference type="InterPro" id="IPR003583">
    <property type="entry name" value="Hlx-hairpin-Hlx_DNA-bd_motif"/>
</dbReference>
<dbReference type="AlphaFoldDB" id="A0AAW2FG69"/>
<dbReference type="FunFam" id="1.10.150.110:FF:000005">
    <property type="entry name" value="DNA polymerase POL4"/>
    <property type="match status" value="1"/>
</dbReference>
<sequence length="337" mass="38475">MGKRKASGNANNPNHDLCDFLLELADYERNVSKNVYKYNAYRKAAETLNTLTERVKSGEEAKKLPGIGVKIAKKIDEFLQTGKLQKLENIKKDENNVAISLLARVSGIGPAKAKELVDVGIKTLEDLKKHQDKLTHHQKLGLKYFDDFEKKIPRAEIAQIEKILKTAIKKLNNSYLVTICGSYRRGKEESGDIDVLVTHPNYTSKTKNEKKKAVSLKTIVECLEEKQLITDTISLGSTKFMGVCRLSEDKSKPYRRLDIRLTFYDHYYCAVLYFTGSDLFNKNVRAHALEKKYTLNEYALKRLTVEGCPGEPEKITCEEDVFKILDLPYKDPKDRNM</sequence>
<evidence type="ECO:0000256" key="20">
    <source>
        <dbReference type="ARBA" id="ARBA00023242"/>
    </source>
</evidence>
<organism evidence="29 30">
    <name type="scientific">Cardiocondyla obscurior</name>
    <dbReference type="NCBI Taxonomy" id="286306"/>
    <lineage>
        <taxon>Eukaryota</taxon>
        <taxon>Metazoa</taxon>
        <taxon>Ecdysozoa</taxon>
        <taxon>Arthropoda</taxon>
        <taxon>Hexapoda</taxon>
        <taxon>Insecta</taxon>
        <taxon>Pterygota</taxon>
        <taxon>Neoptera</taxon>
        <taxon>Endopterygota</taxon>
        <taxon>Hymenoptera</taxon>
        <taxon>Apocrita</taxon>
        <taxon>Aculeata</taxon>
        <taxon>Formicoidea</taxon>
        <taxon>Formicidae</taxon>
        <taxon>Myrmicinae</taxon>
        <taxon>Cardiocondyla</taxon>
    </lineage>
</organism>
<feature type="domain" description="DNA-directed DNA polymerase X" evidence="28">
    <location>
        <begin position="12"/>
        <end position="336"/>
    </location>
</feature>
<dbReference type="GO" id="GO:0003887">
    <property type="term" value="F:DNA-directed DNA polymerase activity"/>
    <property type="evidence" value="ECO:0007669"/>
    <property type="project" value="UniProtKB-UniRule"/>
</dbReference>
<evidence type="ECO:0000256" key="3">
    <source>
        <dbReference type="ARBA" id="ARBA00004496"/>
    </source>
</evidence>
<keyword evidence="5" id="KW-0488">Methylation</keyword>
<dbReference type="InterPro" id="IPR028207">
    <property type="entry name" value="DNA_pol_B_palm_palm"/>
</dbReference>
<dbReference type="InterPro" id="IPR018944">
    <property type="entry name" value="DNA_pol_lambd_fingers_domain"/>
</dbReference>
<evidence type="ECO:0000256" key="12">
    <source>
        <dbReference type="ARBA" id="ARBA00022763"/>
    </source>
</evidence>
<dbReference type="SMART" id="SM00483">
    <property type="entry name" value="POLXc"/>
    <property type="match status" value="1"/>
</dbReference>
<dbReference type="Gene3D" id="1.10.150.110">
    <property type="entry name" value="DNA polymerase beta, N-terminal domain-like"/>
    <property type="match status" value="1"/>
</dbReference>
<dbReference type="PANTHER" id="PTHR11276:SF42">
    <property type="entry name" value="DNA POLYMERASE BETA"/>
    <property type="match status" value="1"/>
</dbReference>
<accession>A0AAW2FG69</accession>
<evidence type="ECO:0000256" key="19">
    <source>
        <dbReference type="ARBA" id="ARBA00023239"/>
    </source>
</evidence>
<dbReference type="Gene3D" id="3.30.460.10">
    <property type="entry name" value="Beta Polymerase, domain 2"/>
    <property type="match status" value="1"/>
</dbReference>
<comment type="cofactor">
    <cofactor evidence="1">
        <name>Mg(2+)</name>
        <dbReference type="ChEBI" id="CHEBI:18420"/>
    </cofactor>
</comment>
<keyword evidence="11" id="KW-0479">Metal-binding</keyword>
<dbReference type="Pfam" id="PF10391">
    <property type="entry name" value="DNA_pol_lambd_f"/>
    <property type="match status" value="1"/>
</dbReference>
<dbReference type="InterPro" id="IPR022312">
    <property type="entry name" value="DNA_pol_X"/>
</dbReference>
<dbReference type="GO" id="GO:0005737">
    <property type="term" value="C:cytoplasm"/>
    <property type="evidence" value="ECO:0007669"/>
    <property type="project" value="UniProtKB-SubCell"/>
</dbReference>
<keyword evidence="9 26" id="KW-0548">Nucleotidyltransferase</keyword>
<dbReference type="GO" id="GO:0003677">
    <property type="term" value="F:DNA binding"/>
    <property type="evidence" value="ECO:0007669"/>
    <property type="project" value="UniProtKB-UniRule"/>
</dbReference>
<keyword evidence="10" id="KW-0235">DNA replication</keyword>
<evidence type="ECO:0000256" key="11">
    <source>
        <dbReference type="ARBA" id="ARBA00022723"/>
    </source>
</evidence>
<comment type="catalytic activity">
    <reaction evidence="24 26">
        <text>DNA(n) + a 2'-deoxyribonucleoside 5'-triphosphate = DNA(n+1) + diphosphate</text>
        <dbReference type="Rhea" id="RHEA:22508"/>
        <dbReference type="Rhea" id="RHEA-COMP:17339"/>
        <dbReference type="Rhea" id="RHEA-COMP:17340"/>
        <dbReference type="ChEBI" id="CHEBI:33019"/>
        <dbReference type="ChEBI" id="CHEBI:61560"/>
        <dbReference type="ChEBI" id="CHEBI:173112"/>
        <dbReference type="EC" id="2.7.7.7"/>
    </reaction>
</comment>
<dbReference type="Pfam" id="PF14791">
    <property type="entry name" value="DNA_pol_B_thumb"/>
    <property type="match status" value="1"/>
</dbReference>
<protein>
    <recommendedName>
        <fullName evidence="26">DNA polymerase</fullName>
        <ecNumber evidence="26">2.7.7.7</ecNumber>
    </recommendedName>
</protein>
<keyword evidence="15 26" id="KW-0239">DNA-directed DNA polymerase</keyword>
<dbReference type="PROSITE" id="PS00522">
    <property type="entry name" value="DNA_POLYMERASE_X"/>
    <property type="match status" value="1"/>
</dbReference>
<keyword evidence="7" id="KW-0237">DNA synthesis</keyword>
<dbReference type="PRINTS" id="PR00870">
    <property type="entry name" value="DNAPOLXBETA"/>
</dbReference>
<dbReference type="SUPFAM" id="SSF81585">
    <property type="entry name" value="PsbU/PolX domain-like"/>
    <property type="match status" value="1"/>
</dbReference>
<dbReference type="GO" id="GO:0046872">
    <property type="term" value="F:metal ion binding"/>
    <property type="evidence" value="ECO:0007669"/>
    <property type="project" value="UniProtKB-UniRule"/>
</dbReference>
<dbReference type="InterPro" id="IPR043519">
    <property type="entry name" value="NT_sf"/>
</dbReference>
<dbReference type="InterPro" id="IPR037160">
    <property type="entry name" value="DNA_Pol_thumb_sf"/>
</dbReference>
<dbReference type="EC" id="2.7.7.7" evidence="26"/>
<gene>
    <name evidence="29" type="ORF">PUN28_011615</name>
</gene>
<evidence type="ECO:0000256" key="1">
    <source>
        <dbReference type="ARBA" id="ARBA00001946"/>
    </source>
</evidence>
<dbReference type="EMBL" id="JADYXP020000011">
    <property type="protein sequence ID" value="KAL0114468.1"/>
    <property type="molecule type" value="Genomic_DNA"/>
</dbReference>
<dbReference type="InterPro" id="IPR027421">
    <property type="entry name" value="DNA_pol_lamdba_lyase_dom_sf"/>
</dbReference>
<evidence type="ECO:0000256" key="17">
    <source>
        <dbReference type="ARBA" id="ARBA00023125"/>
    </source>
</evidence>
<keyword evidence="8 26" id="KW-0808">Transferase</keyword>
<dbReference type="PRINTS" id="PR00869">
    <property type="entry name" value="DNAPOLX"/>
</dbReference>
<keyword evidence="30" id="KW-1185">Reference proteome</keyword>
<evidence type="ECO:0000256" key="16">
    <source>
        <dbReference type="ARBA" id="ARBA00023053"/>
    </source>
</evidence>
<keyword evidence="18 26" id="KW-0234">DNA repair</keyword>
<dbReference type="SUPFAM" id="SSF81301">
    <property type="entry name" value="Nucleotidyltransferase"/>
    <property type="match status" value="1"/>
</dbReference>
<evidence type="ECO:0000256" key="15">
    <source>
        <dbReference type="ARBA" id="ARBA00022932"/>
    </source>
</evidence>
<keyword evidence="6" id="KW-0963">Cytoplasm</keyword>
<evidence type="ECO:0000313" key="30">
    <source>
        <dbReference type="Proteomes" id="UP001430953"/>
    </source>
</evidence>
<keyword evidence="20 26" id="KW-0539">Nucleus</keyword>
<dbReference type="GO" id="GO:0005634">
    <property type="term" value="C:nucleus"/>
    <property type="evidence" value="ECO:0007669"/>
    <property type="project" value="UniProtKB-SubCell"/>
</dbReference>
<evidence type="ECO:0000256" key="2">
    <source>
        <dbReference type="ARBA" id="ARBA00004123"/>
    </source>
</evidence>
<comment type="similarity">
    <text evidence="4 26">Belongs to the DNA polymerase type-X family.</text>
</comment>
<dbReference type="InterPro" id="IPR010996">
    <property type="entry name" value="HHH_MUS81"/>
</dbReference>
<dbReference type="GO" id="GO:0140078">
    <property type="term" value="F:class I DNA-(apurinic or apyrimidinic site) endonuclease activity"/>
    <property type="evidence" value="ECO:0007669"/>
    <property type="project" value="UniProtKB-EC"/>
</dbReference>
<comment type="subcellular location">
    <subcellularLocation>
        <location evidence="3">Cytoplasm</location>
    </subcellularLocation>
    <subcellularLocation>
        <location evidence="2 26">Nucleus</location>
    </subcellularLocation>
</comment>
<proteinExistence type="inferred from homology"/>
<evidence type="ECO:0000256" key="5">
    <source>
        <dbReference type="ARBA" id="ARBA00022481"/>
    </source>
</evidence>
<evidence type="ECO:0000256" key="14">
    <source>
        <dbReference type="ARBA" id="ARBA00022843"/>
    </source>
</evidence>
<keyword evidence="17" id="KW-0238">DNA-binding</keyword>
<evidence type="ECO:0000256" key="22">
    <source>
        <dbReference type="ARBA" id="ARBA00044678"/>
    </source>
</evidence>
<dbReference type="InterPro" id="IPR019843">
    <property type="entry name" value="DNA_pol-X_BS"/>
</dbReference>
<comment type="catalytic activity">
    <reaction evidence="21">
        <text>2'-deoxyribonucleotide-(2'-deoxyribose 5'-phosphate)-2'-deoxyribonucleotide-DNA = a 3'-end 2'-deoxyribonucleotide-(2,3-dehydro-2,3-deoxyribose 5'-phosphate)-DNA + a 5'-end 5'-phospho-2'-deoxyribonucleoside-DNA + H(+)</text>
        <dbReference type="Rhea" id="RHEA:66592"/>
        <dbReference type="Rhea" id="RHEA-COMP:13180"/>
        <dbReference type="Rhea" id="RHEA-COMP:16897"/>
        <dbReference type="Rhea" id="RHEA-COMP:17067"/>
        <dbReference type="ChEBI" id="CHEBI:15378"/>
        <dbReference type="ChEBI" id="CHEBI:136412"/>
        <dbReference type="ChEBI" id="CHEBI:157695"/>
        <dbReference type="ChEBI" id="CHEBI:167181"/>
        <dbReference type="EC" id="4.2.99.18"/>
    </reaction>
</comment>
<dbReference type="Proteomes" id="UP001430953">
    <property type="component" value="Unassembled WGS sequence"/>
</dbReference>